<dbReference type="InterPro" id="IPR006212">
    <property type="entry name" value="Furin_repeat"/>
</dbReference>
<organism evidence="3 4">
    <name type="scientific">Magallana gigas</name>
    <name type="common">Pacific oyster</name>
    <name type="synonym">Crassostrea gigas</name>
    <dbReference type="NCBI Taxonomy" id="29159"/>
    <lineage>
        <taxon>Eukaryota</taxon>
        <taxon>Metazoa</taxon>
        <taxon>Spiralia</taxon>
        <taxon>Lophotrochozoa</taxon>
        <taxon>Mollusca</taxon>
        <taxon>Bivalvia</taxon>
        <taxon>Autobranchia</taxon>
        <taxon>Pteriomorphia</taxon>
        <taxon>Ostreida</taxon>
        <taxon>Ostreoidea</taxon>
        <taxon>Ostreidae</taxon>
        <taxon>Magallana</taxon>
    </lineage>
</organism>
<feature type="domain" description="EGF-like" evidence="2">
    <location>
        <begin position="548"/>
        <end position="585"/>
    </location>
</feature>
<protein>
    <recommendedName>
        <fullName evidence="2">EGF-like domain-containing protein</fullName>
    </recommendedName>
</protein>
<feature type="domain" description="EGF-like" evidence="2">
    <location>
        <begin position="174"/>
        <end position="204"/>
    </location>
</feature>
<proteinExistence type="predicted"/>
<name>A0A8W8P2J8_MAGGI</name>
<keyword evidence="4" id="KW-1185">Reference proteome</keyword>
<evidence type="ECO:0000313" key="4">
    <source>
        <dbReference type="Proteomes" id="UP000005408"/>
    </source>
</evidence>
<dbReference type="InterPro" id="IPR042635">
    <property type="entry name" value="MEGF10/SREC1/2-like"/>
</dbReference>
<evidence type="ECO:0000256" key="1">
    <source>
        <dbReference type="ARBA" id="ARBA00022536"/>
    </source>
</evidence>
<feature type="domain" description="EGF-like" evidence="2">
    <location>
        <begin position="215"/>
        <end position="252"/>
    </location>
</feature>
<dbReference type="GO" id="GO:0005044">
    <property type="term" value="F:scavenger receptor activity"/>
    <property type="evidence" value="ECO:0007669"/>
    <property type="project" value="InterPro"/>
</dbReference>
<feature type="domain" description="EGF-like" evidence="2">
    <location>
        <begin position="507"/>
        <end position="537"/>
    </location>
</feature>
<feature type="domain" description="EGF-like" evidence="2">
    <location>
        <begin position="285"/>
        <end position="315"/>
    </location>
</feature>
<evidence type="ECO:0000259" key="2">
    <source>
        <dbReference type="SMART" id="SM00181"/>
    </source>
</evidence>
<keyword evidence="1" id="KW-0245">EGF-like domain</keyword>
<feature type="domain" description="EGF-like" evidence="2">
    <location>
        <begin position="104"/>
        <end position="141"/>
    </location>
</feature>
<dbReference type="InterPro" id="IPR000742">
    <property type="entry name" value="EGF"/>
</dbReference>
<dbReference type="SMART" id="SM00181">
    <property type="entry name" value="EGF"/>
    <property type="match status" value="11"/>
</dbReference>
<dbReference type="Gene3D" id="2.170.300.10">
    <property type="entry name" value="Tie2 ligand-binding domain superfamily"/>
    <property type="match status" value="5"/>
</dbReference>
<reference evidence="3" key="1">
    <citation type="submission" date="2022-08" db="UniProtKB">
        <authorList>
            <consortium name="EnsemblMetazoa"/>
        </authorList>
    </citation>
    <scope>IDENTIFICATION</scope>
    <source>
        <strain evidence="3">05x7-T-G4-1.051#20</strain>
    </source>
</reference>
<evidence type="ECO:0000313" key="3">
    <source>
        <dbReference type="EnsemblMetazoa" id="G9270.1:cds"/>
    </source>
</evidence>
<feature type="domain" description="EGF-like" evidence="2">
    <location>
        <begin position="18"/>
        <end position="52"/>
    </location>
</feature>
<dbReference type="PANTHER" id="PTHR24043">
    <property type="entry name" value="SCAVENGER RECEPTOR CLASS F"/>
    <property type="match status" value="1"/>
</dbReference>
<dbReference type="Proteomes" id="UP000005408">
    <property type="component" value="Unassembled WGS sequence"/>
</dbReference>
<dbReference type="EnsemblMetazoa" id="G9270.1">
    <property type="protein sequence ID" value="G9270.1:cds"/>
    <property type="gene ID" value="G9270"/>
</dbReference>
<feature type="domain" description="EGF-like" evidence="2">
    <location>
        <begin position="58"/>
        <end position="93"/>
    </location>
</feature>
<feature type="domain" description="EGF-like" evidence="2">
    <location>
        <begin position="396"/>
        <end position="426"/>
    </location>
</feature>
<dbReference type="PANTHER" id="PTHR24043:SF8">
    <property type="entry name" value="EGF-LIKE DOMAIN-CONTAINING PROTEIN"/>
    <property type="match status" value="1"/>
</dbReference>
<feature type="domain" description="EGF-like" evidence="2">
    <location>
        <begin position="437"/>
        <end position="474"/>
    </location>
</feature>
<feature type="domain" description="EGF-like" evidence="2">
    <location>
        <begin position="326"/>
        <end position="363"/>
    </location>
</feature>
<dbReference type="AlphaFoldDB" id="A0A8W8P2J8"/>
<dbReference type="SMART" id="SM00261">
    <property type="entry name" value="FU"/>
    <property type="match status" value="5"/>
</dbReference>
<accession>A0A8W8P2J8</accession>
<sequence length="591" mass="63938">MHVGCLTLGYYGENCSTPCPENCKNGDCDIVDGTCISCVPGYRGSMCNKACEGKYGMNCSKVCGACYEKEQCDYKNGTCPSGCEDGYKGRQCKTVCNNNTYGPNCSKTCGHCVYLYGEKCNHVTGQCPRGCASGFQGDLCVESRDEFKNKTTVAWPTYTGCLKVGYYGENCSTPCPENCENGDCDIVDGTCISCVPGYRGSMCNKVCNNNTYGPNCSRTCGHCVYLYGEKCNHVTGQCPRGCASGFQGDLCVKSRDEFKNMTTVAWPTYTGCLKEGYYGENCSTPCPENCENGDCDIVDGTCISCVPGYRGSMCNKVCNNNTYGPNCSRTCGHCLYLYGEKCNHVTGQCPRGCASGFQGDLCVESRDEFKNKTTIAWPTYNDCLKVGYYGENCSTPCPENCENGDCDIVDGTCISCVPGYRGSMCNKVCNNNTYGPNCSRTCGHCLYLYGEKCNHVTGQCPRGCASGFQGDLCVESRDEFKNKTTIAWPTYNDCLKVGYYGENCSTPCPENCENGDCDIVDGTCISCVPGYRGSMCNKVCNSNTYGPNCSRTCGHCLYLYGEKCNHVTGQCPRGCASGFQGDICVECTSIS</sequence>